<dbReference type="InterPro" id="IPR043128">
    <property type="entry name" value="Rev_trsase/Diguanyl_cyclase"/>
</dbReference>
<dbReference type="PANTHER" id="PTHR33121:SF70">
    <property type="entry name" value="SIGNALING PROTEIN YKOW"/>
    <property type="match status" value="1"/>
</dbReference>
<evidence type="ECO:0000313" key="4">
    <source>
        <dbReference type="Proteomes" id="UP000321250"/>
    </source>
</evidence>
<dbReference type="PANTHER" id="PTHR33121">
    <property type="entry name" value="CYCLIC DI-GMP PHOSPHODIESTERASE PDEF"/>
    <property type="match status" value="1"/>
</dbReference>
<dbReference type="SUPFAM" id="SSF55073">
    <property type="entry name" value="Nucleotide cyclase"/>
    <property type="match status" value="1"/>
</dbReference>
<dbReference type="PROSITE" id="PS50883">
    <property type="entry name" value="EAL"/>
    <property type="match status" value="1"/>
</dbReference>
<name>A0A5C6UNN7_9SPHN</name>
<protein>
    <submittedName>
        <fullName evidence="3">EAL domain-containing protein</fullName>
    </submittedName>
</protein>
<gene>
    <name evidence="3" type="ORF">FSB78_06665</name>
</gene>
<dbReference type="GO" id="GO:0071111">
    <property type="term" value="F:cyclic-guanylate-specific phosphodiesterase activity"/>
    <property type="evidence" value="ECO:0007669"/>
    <property type="project" value="InterPro"/>
</dbReference>
<organism evidence="3 4">
    <name type="scientific">Sphingomonas ginsenosidivorax</name>
    <dbReference type="NCBI Taxonomy" id="862135"/>
    <lineage>
        <taxon>Bacteria</taxon>
        <taxon>Pseudomonadati</taxon>
        <taxon>Pseudomonadota</taxon>
        <taxon>Alphaproteobacteria</taxon>
        <taxon>Sphingomonadales</taxon>
        <taxon>Sphingomonadaceae</taxon>
        <taxon>Sphingomonas</taxon>
    </lineage>
</organism>
<evidence type="ECO:0000313" key="3">
    <source>
        <dbReference type="EMBL" id="TXC72805.1"/>
    </source>
</evidence>
<comment type="caution">
    <text evidence="3">The sequence shown here is derived from an EMBL/GenBank/DDBJ whole genome shotgun (WGS) entry which is preliminary data.</text>
</comment>
<reference evidence="3 4" key="1">
    <citation type="journal article" date="2013" name="Antonie Van Leeuwenhoek">
        <title>Sphingomonas ginsenosidivorax sp. nov., with the ability to transform ginsenosides.</title>
        <authorList>
            <person name="Jin X.F."/>
            <person name="Kim J.K."/>
            <person name="Liu Q.M."/>
            <person name="Kang M.S."/>
            <person name="He D."/>
            <person name="Jin F.X."/>
            <person name="Kim S.C."/>
            <person name="Im W.T."/>
        </authorList>
    </citation>
    <scope>NUCLEOTIDE SEQUENCE [LARGE SCALE GENOMIC DNA]</scope>
    <source>
        <strain evidence="3 4">KHI67</strain>
    </source>
</reference>
<sequence>MFALSFRESDTIADIAAGAGWQAEVRARADDVAAAYLASGAAVAVIDARGALDQGLAATQALGAAIAANGDALVVLVSRDDADAIGAFFEAGATQFLLDPFGDAELVQALRYAGRHAARAAGVPIERRVVPGGWRHDRDAGDARRWIAARLDDARPVVAVLIALSRLDIVNAAHGRPAVDALIEAAIRRADAVACEHLGAAAMVARLGGAEFVLVAEAEGAAVTRTITALDAALARPFAVADALAVLGCRFGVAEAQPGEDAPTLLRRASEALVAAKASDGAMLHIALPDGVVPLDALAIELHHAIERDEIDVRFQPQVEIASGRVTGVEALARWNHRTLGALGADALFAAADRADLGVALSDHIQQLVLARAMAWPAALGTLRVSLNLSAADIARPGFAVLFLARIEASGFPRGRLTIEITETGLIQDLAKASALLAELRGAGCRIAIDDFGTGYSSLAYLKALPLDYVKIDKSLVRDIDGSARDRVVVAGAITMARSLGLAVIAEGVETPAQLALLAAGGCELYQGFLLSEPVDEDALVELMGR</sequence>
<evidence type="ECO:0000259" key="1">
    <source>
        <dbReference type="PROSITE" id="PS50883"/>
    </source>
</evidence>
<evidence type="ECO:0000259" key="2">
    <source>
        <dbReference type="PROSITE" id="PS50887"/>
    </source>
</evidence>
<keyword evidence="4" id="KW-1185">Reference proteome</keyword>
<dbReference type="SUPFAM" id="SSF52172">
    <property type="entry name" value="CheY-like"/>
    <property type="match status" value="1"/>
</dbReference>
<dbReference type="Gene3D" id="3.20.20.450">
    <property type="entry name" value="EAL domain"/>
    <property type="match status" value="1"/>
</dbReference>
<dbReference type="Pfam" id="PF00563">
    <property type="entry name" value="EAL"/>
    <property type="match status" value="1"/>
</dbReference>
<dbReference type="Gene3D" id="3.30.70.270">
    <property type="match status" value="1"/>
</dbReference>
<dbReference type="Pfam" id="PF00990">
    <property type="entry name" value="GGDEF"/>
    <property type="match status" value="1"/>
</dbReference>
<dbReference type="SMART" id="SM00052">
    <property type="entry name" value="EAL"/>
    <property type="match status" value="1"/>
</dbReference>
<dbReference type="InterPro" id="IPR011006">
    <property type="entry name" value="CheY-like_superfamily"/>
</dbReference>
<dbReference type="SUPFAM" id="SSF141868">
    <property type="entry name" value="EAL domain-like"/>
    <property type="match status" value="1"/>
</dbReference>
<dbReference type="OrthoDB" id="9814202at2"/>
<dbReference type="Gene3D" id="3.40.50.2300">
    <property type="match status" value="1"/>
</dbReference>
<dbReference type="InterPro" id="IPR001633">
    <property type="entry name" value="EAL_dom"/>
</dbReference>
<dbReference type="AlphaFoldDB" id="A0A5C6UNN7"/>
<dbReference type="InterPro" id="IPR029787">
    <property type="entry name" value="Nucleotide_cyclase"/>
</dbReference>
<dbReference type="InterPro" id="IPR035919">
    <property type="entry name" value="EAL_sf"/>
</dbReference>
<dbReference type="SMART" id="SM00267">
    <property type="entry name" value="GGDEF"/>
    <property type="match status" value="1"/>
</dbReference>
<dbReference type="InterPro" id="IPR050706">
    <property type="entry name" value="Cyclic-di-GMP_PDE-like"/>
</dbReference>
<proteinExistence type="predicted"/>
<dbReference type="Proteomes" id="UP000321250">
    <property type="component" value="Unassembled WGS sequence"/>
</dbReference>
<feature type="domain" description="EAL" evidence="1">
    <location>
        <begin position="295"/>
        <end position="546"/>
    </location>
</feature>
<feature type="domain" description="GGDEF" evidence="2">
    <location>
        <begin position="155"/>
        <end position="289"/>
    </location>
</feature>
<accession>A0A5C6UNN7</accession>
<dbReference type="InterPro" id="IPR000160">
    <property type="entry name" value="GGDEF_dom"/>
</dbReference>
<dbReference type="EMBL" id="VOQR01000001">
    <property type="protein sequence ID" value="TXC72805.1"/>
    <property type="molecule type" value="Genomic_DNA"/>
</dbReference>
<dbReference type="CDD" id="cd01948">
    <property type="entry name" value="EAL"/>
    <property type="match status" value="1"/>
</dbReference>
<dbReference type="PROSITE" id="PS50887">
    <property type="entry name" value="GGDEF"/>
    <property type="match status" value="1"/>
</dbReference>